<name>A0A101LZZ7_PICGL</name>
<accession>A0A101LZZ7</accession>
<dbReference type="AlphaFoldDB" id="A0A101LZZ7"/>
<dbReference type="EMBL" id="LKAM01000006">
    <property type="protein sequence ID" value="KUM48375.1"/>
    <property type="molecule type" value="Genomic_DNA"/>
</dbReference>
<sequence length="51" mass="6233">MLFLESHLLKYAWYRYYLLFRPSLADTIHPLELHSRNQPVFHLLLPTHLLD</sequence>
<proteinExistence type="predicted"/>
<evidence type="ECO:0000313" key="1">
    <source>
        <dbReference type="EMBL" id="KUM48375.1"/>
    </source>
</evidence>
<organism evidence="1">
    <name type="scientific">Picea glauca</name>
    <name type="common">White spruce</name>
    <name type="synonym">Pinus glauca</name>
    <dbReference type="NCBI Taxonomy" id="3330"/>
    <lineage>
        <taxon>Eukaryota</taxon>
        <taxon>Viridiplantae</taxon>
        <taxon>Streptophyta</taxon>
        <taxon>Embryophyta</taxon>
        <taxon>Tracheophyta</taxon>
        <taxon>Spermatophyta</taxon>
        <taxon>Pinopsida</taxon>
        <taxon>Pinidae</taxon>
        <taxon>Conifers I</taxon>
        <taxon>Pinales</taxon>
        <taxon>Pinaceae</taxon>
        <taxon>Picea</taxon>
    </lineage>
</organism>
<geneLocation type="mitochondrion" evidence="1"/>
<reference evidence="1" key="1">
    <citation type="journal article" date="2015" name="Genome Biol. Evol.">
        <title>Organellar Genomes of White Spruce (Picea glauca): Assembly and Annotation.</title>
        <authorList>
            <person name="Jackman S.D."/>
            <person name="Warren R.L."/>
            <person name="Gibb E.A."/>
            <person name="Vandervalk B.P."/>
            <person name="Mohamadi H."/>
            <person name="Chu J."/>
            <person name="Raymond A."/>
            <person name="Pleasance S."/>
            <person name="Coope R."/>
            <person name="Wildung M.R."/>
            <person name="Ritland C.E."/>
            <person name="Bousquet J."/>
            <person name="Jones S.J."/>
            <person name="Bohlmann J."/>
            <person name="Birol I."/>
        </authorList>
    </citation>
    <scope>NUCLEOTIDE SEQUENCE [LARGE SCALE GENOMIC DNA]</scope>
    <source>
        <tissue evidence="1">Flushing bud</tissue>
    </source>
</reference>
<keyword evidence="1" id="KW-0496">Mitochondrion</keyword>
<protein>
    <submittedName>
        <fullName evidence="1">Uncharacterized protein</fullName>
    </submittedName>
</protein>
<comment type="caution">
    <text evidence="1">The sequence shown here is derived from an EMBL/GenBank/DDBJ whole genome shotgun (WGS) entry which is preliminary data.</text>
</comment>
<gene>
    <name evidence="1" type="ORF">ABT39_MTgene5375</name>
</gene>